<evidence type="ECO:0000256" key="11">
    <source>
        <dbReference type="RuleBase" id="RU003477"/>
    </source>
</evidence>
<dbReference type="HOGENOM" id="CLU_093315_2_3_9"/>
<keyword evidence="7 10" id="KW-0687">Ribonucleoprotein</keyword>
<dbReference type="GO" id="GO:1990904">
    <property type="term" value="C:ribonucleoprotein complex"/>
    <property type="evidence" value="ECO:0007669"/>
    <property type="project" value="UniProtKB-KW"/>
</dbReference>
<dbReference type="Proteomes" id="UP000007488">
    <property type="component" value="Chromosome"/>
</dbReference>
<evidence type="ECO:0000256" key="9">
    <source>
        <dbReference type="ARBA" id="ARBA00058688"/>
    </source>
</evidence>
<evidence type="ECO:0000313" key="14">
    <source>
        <dbReference type="Proteomes" id="UP000007488"/>
    </source>
</evidence>
<evidence type="ECO:0000256" key="4">
    <source>
        <dbReference type="ARBA" id="ARBA00022730"/>
    </source>
</evidence>
<dbReference type="GO" id="GO:0003735">
    <property type="term" value="F:structural constituent of ribosome"/>
    <property type="evidence" value="ECO:0007669"/>
    <property type="project" value="InterPro"/>
</dbReference>
<dbReference type="GO" id="GO:0005840">
    <property type="term" value="C:ribosome"/>
    <property type="evidence" value="ECO:0007669"/>
    <property type="project" value="UniProtKB-KW"/>
</dbReference>
<dbReference type="FunFam" id="2.30.30.30:FF:000004">
    <property type="entry name" value="50S ribosomal protein L24"/>
    <property type="match status" value="1"/>
</dbReference>
<feature type="domain" description="KOW" evidence="12">
    <location>
        <begin position="9"/>
        <end position="36"/>
    </location>
</feature>
<evidence type="ECO:0000313" key="13">
    <source>
        <dbReference type="EMBL" id="ADY54769.1"/>
    </source>
</evidence>
<gene>
    <name evidence="10" type="primary">rplX</name>
    <name evidence="13" type="ordered locus">Sgly_0403</name>
</gene>
<comment type="subunit">
    <text evidence="3 10">Part of the 50S ribosomal subunit.</text>
</comment>
<accession>F0SY19</accession>
<dbReference type="InterPro" id="IPR014722">
    <property type="entry name" value="Rib_uL2_dom2"/>
</dbReference>
<dbReference type="SMART" id="SM00739">
    <property type="entry name" value="KOW"/>
    <property type="match status" value="1"/>
</dbReference>
<dbReference type="Gene3D" id="2.30.30.30">
    <property type="match status" value="1"/>
</dbReference>
<dbReference type="NCBIfam" id="TIGR01079">
    <property type="entry name" value="rplX_bact"/>
    <property type="match status" value="1"/>
</dbReference>
<evidence type="ECO:0000256" key="2">
    <source>
        <dbReference type="ARBA" id="ARBA00010618"/>
    </source>
</evidence>
<dbReference type="PROSITE" id="PS01108">
    <property type="entry name" value="RIBOSOMAL_L24"/>
    <property type="match status" value="1"/>
</dbReference>
<organism evidence="13 14">
    <name type="scientific">Syntrophobotulus glycolicus (strain DSM 8271 / FlGlyR)</name>
    <dbReference type="NCBI Taxonomy" id="645991"/>
    <lineage>
        <taxon>Bacteria</taxon>
        <taxon>Bacillati</taxon>
        <taxon>Bacillota</taxon>
        <taxon>Clostridia</taxon>
        <taxon>Eubacteriales</taxon>
        <taxon>Desulfitobacteriaceae</taxon>
        <taxon>Syntrophobotulus</taxon>
    </lineage>
</organism>
<dbReference type="InterPro" id="IPR005824">
    <property type="entry name" value="KOW"/>
</dbReference>
<dbReference type="InterPro" id="IPR003256">
    <property type="entry name" value="Ribosomal_uL24"/>
</dbReference>
<evidence type="ECO:0000256" key="6">
    <source>
        <dbReference type="ARBA" id="ARBA00022980"/>
    </source>
</evidence>
<evidence type="ECO:0000256" key="7">
    <source>
        <dbReference type="ARBA" id="ARBA00023274"/>
    </source>
</evidence>
<dbReference type="CDD" id="cd06089">
    <property type="entry name" value="KOW_RPL26"/>
    <property type="match status" value="1"/>
</dbReference>
<keyword evidence="5 10" id="KW-0694">RNA-binding</keyword>
<dbReference type="EMBL" id="CP002547">
    <property type="protein sequence ID" value="ADY54769.1"/>
    <property type="molecule type" value="Genomic_DNA"/>
</dbReference>
<dbReference type="KEGG" id="sgy:Sgly_0403"/>
<dbReference type="InterPro" id="IPR005825">
    <property type="entry name" value="Ribosomal_uL24_CS"/>
</dbReference>
<comment type="function">
    <text evidence="1 10">One of two assembly initiator proteins, it binds directly to the 5'-end of the 23S rRNA, where it nucleates assembly of the 50S subunit.</text>
</comment>
<evidence type="ECO:0000256" key="3">
    <source>
        <dbReference type="ARBA" id="ARBA00011838"/>
    </source>
</evidence>
<keyword evidence="14" id="KW-1185">Reference proteome</keyword>
<dbReference type="PANTHER" id="PTHR12903">
    <property type="entry name" value="MITOCHONDRIAL RIBOSOMAL PROTEIN L24"/>
    <property type="match status" value="1"/>
</dbReference>
<name>F0SY19_SYNGF</name>
<reference evidence="14" key="2">
    <citation type="submission" date="2011-02" db="EMBL/GenBank/DDBJ databases">
        <title>The complete genome of Syntrophobotulus glycolicus DSM 8271.</title>
        <authorList>
            <person name="Lucas S."/>
            <person name="Copeland A."/>
            <person name="Lapidus A."/>
            <person name="Bruce D."/>
            <person name="Goodwin L."/>
            <person name="Pitluck S."/>
            <person name="Kyrpides N."/>
            <person name="Mavromatis K."/>
            <person name="Pagani I."/>
            <person name="Ivanova N."/>
            <person name="Mikhailova N."/>
            <person name="Chertkov O."/>
            <person name="Held B."/>
            <person name="Detter J.C."/>
            <person name="Tapia R."/>
            <person name="Han C."/>
            <person name="Land M."/>
            <person name="Hauser L."/>
            <person name="Markowitz V."/>
            <person name="Cheng J.-F."/>
            <person name="Hugenholtz P."/>
            <person name="Woyke T."/>
            <person name="Wu D."/>
            <person name="Spring S."/>
            <person name="Schroeder M."/>
            <person name="Brambilla E."/>
            <person name="Klenk H.-P."/>
            <person name="Eisen J.A."/>
        </authorList>
    </citation>
    <scope>NUCLEOTIDE SEQUENCE [LARGE SCALE GENOMIC DNA]</scope>
    <source>
        <strain evidence="14">DSM 8271 / FlGlyR</strain>
    </source>
</reference>
<dbReference type="AlphaFoldDB" id="F0SY19"/>
<keyword evidence="4 10" id="KW-0699">rRNA-binding</keyword>
<evidence type="ECO:0000256" key="5">
    <source>
        <dbReference type="ARBA" id="ARBA00022884"/>
    </source>
</evidence>
<protein>
    <recommendedName>
        <fullName evidence="8 10">Large ribosomal subunit protein uL24</fullName>
    </recommendedName>
</protein>
<evidence type="ECO:0000256" key="8">
    <source>
        <dbReference type="ARBA" id="ARBA00035206"/>
    </source>
</evidence>
<dbReference type="OrthoDB" id="9807419at2"/>
<dbReference type="InterPro" id="IPR057264">
    <property type="entry name" value="Ribosomal_uL24_C"/>
</dbReference>
<dbReference type="InterPro" id="IPR041988">
    <property type="entry name" value="Ribosomal_uL24_KOW"/>
</dbReference>
<evidence type="ECO:0000256" key="10">
    <source>
        <dbReference type="HAMAP-Rule" id="MF_01326"/>
    </source>
</evidence>
<dbReference type="GO" id="GO:0006412">
    <property type="term" value="P:translation"/>
    <property type="evidence" value="ECO:0007669"/>
    <property type="project" value="UniProtKB-UniRule"/>
</dbReference>
<evidence type="ECO:0000259" key="12">
    <source>
        <dbReference type="SMART" id="SM00739"/>
    </source>
</evidence>
<comment type="function">
    <text evidence="9 10">One of the proteins that surrounds the polypeptide exit tunnel on the outside of the subunit.</text>
</comment>
<dbReference type="SUPFAM" id="SSF50104">
    <property type="entry name" value="Translation proteins SH3-like domain"/>
    <property type="match status" value="1"/>
</dbReference>
<sequence length="114" mass="12602">MAAENHKVHVRKGDTVMVITGKDAGKKGKVLQVLPKANRVVVEQVNIVKRHTKPTKALPQGGIVEKEAPINSSNVMLYCTECNSVTRRSMKITEQGKFRVCKKCGHSFVDSTKK</sequence>
<comment type="similarity">
    <text evidence="2 10 11">Belongs to the universal ribosomal protein uL24 family.</text>
</comment>
<evidence type="ECO:0000256" key="1">
    <source>
        <dbReference type="ARBA" id="ARBA00004072"/>
    </source>
</evidence>
<dbReference type="STRING" id="645991.Sgly_0403"/>
<dbReference type="HAMAP" id="MF_01326_B">
    <property type="entry name" value="Ribosomal_uL24_B"/>
    <property type="match status" value="1"/>
</dbReference>
<dbReference type="eggNOG" id="COG0198">
    <property type="taxonomic scope" value="Bacteria"/>
</dbReference>
<reference evidence="13 14" key="1">
    <citation type="journal article" date="2011" name="Stand. Genomic Sci.">
        <title>Complete genome sequence of Syntrophobotulus glycolicus type strain (FlGlyR).</title>
        <authorList>
            <person name="Han C."/>
            <person name="Mwirichia R."/>
            <person name="Chertkov O."/>
            <person name="Held B."/>
            <person name="Lapidus A."/>
            <person name="Nolan M."/>
            <person name="Lucas S."/>
            <person name="Hammon N."/>
            <person name="Deshpande S."/>
            <person name="Cheng J.F."/>
            <person name="Tapia R."/>
            <person name="Goodwin L."/>
            <person name="Pitluck S."/>
            <person name="Huntemann M."/>
            <person name="Liolios K."/>
            <person name="Ivanova N."/>
            <person name="Pagani I."/>
            <person name="Mavromatis K."/>
            <person name="Ovchinikova G."/>
            <person name="Pati A."/>
            <person name="Chen A."/>
            <person name="Palaniappan K."/>
            <person name="Land M."/>
            <person name="Hauser L."/>
            <person name="Brambilla E.M."/>
            <person name="Rohde M."/>
            <person name="Spring S."/>
            <person name="Sikorski J."/>
            <person name="Goker M."/>
            <person name="Woyke T."/>
            <person name="Bristow J."/>
            <person name="Eisen J.A."/>
            <person name="Markowitz V."/>
            <person name="Hugenholtz P."/>
            <person name="Kyrpides N.C."/>
            <person name="Klenk H.P."/>
            <person name="Detter J.C."/>
        </authorList>
    </citation>
    <scope>NUCLEOTIDE SEQUENCE [LARGE SCALE GENOMIC DNA]</scope>
    <source>
        <strain evidence="14">DSM 8271 / FlGlyR</strain>
    </source>
</reference>
<keyword evidence="6 10" id="KW-0689">Ribosomal protein</keyword>
<dbReference type="Pfam" id="PF17136">
    <property type="entry name" value="ribosomal_L24"/>
    <property type="match status" value="1"/>
</dbReference>
<dbReference type="RefSeq" id="WP_013623640.1">
    <property type="nucleotide sequence ID" value="NC_015172.1"/>
</dbReference>
<proteinExistence type="inferred from homology"/>
<dbReference type="InterPro" id="IPR008991">
    <property type="entry name" value="Translation_prot_SH3-like_sf"/>
</dbReference>
<dbReference type="GO" id="GO:0019843">
    <property type="term" value="F:rRNA binding"/>
    <property type="evidence" value="ECO:0007669"/>
    <property type="project" value="UniProtKB-UniRule"/>
</dbReference>
<dbReference type="Pfam" id="PF00467">
    <property type="entry name" value="KOW"/>
    <property type="match status" value="1"/>
</dbReference>